<evidence type="ECO:0000256" key="5">
    <source>
        <dbReference type="SAM" id="Phobius"/>
    </source>
</evidence>
<name>A0A1G2T1T2_9BACT</name>
<evidence type="ECO:0000256" key="2">
    <source>
        <dbReference type="ARBA" id="ARBA00022692"/>
    </source>
</evidence>
<protein>
    <recommendedName>
        <fullName evidence="6">GtrA/DPMS transmembrane domain-containing protein</fullName>
    </recommendedName>
</protein>
<sequence>MIEKFKNTKIGKLFLDKKFLHYTWIGIFISVLNIFLLWLFIDIFGIPTIISSTVIIGATFIIRYVLFRRFEAI</sequence>
<evidence type="ECO:0000256" key="1">
    <source>
        <dbReference type="ARBA" id="ARBA00004141"/>
    </source>
</evidence>
<feature type="domain" description="GtrA/DPMS transmembrane" evidence="6">
    <location>
        <begin position="6"/>
        <end position="70"/>
    </location>
</feature>
<dbReference type="GO" id="GO:0016020">
    <property type="term" value="C:membrane"/>
    <property type="evidence" value="ECO:0007669"/>
    <property type="project" value="UniProtKB-SubCell"/>
</dbReference>
<feature type="transmembrane region" description="Helical" evidence="5">
    <location>
        <begin position="21"/>
        <end position="40"/>
    </location>
</feature>
<evidence type="ECO:0000313" key="7">
    <source>
        <dbReference type="EMBL" id="OHA91082.1"/>
    </source>
</evidence>
<dbReference type="InterPro" id="IPR007267">
    <property type="entry name" value="GtrA_DPMS_TM"/>
</dbReference>
<evidence type="ECO:0000259" key="6">
    <source>
        <dbReference type="Pfam" id="PF04138"/>
    </source>
</evidence>
<dbReference type="Proteomes" id="UP000178538">
    <property type="component" value="Unassembled WGS sequence"/>
</dbReference>
<dbReference type="GO" id="GO:0000271">
    <property type="term" value="P:polysaccharide biosynthetic process"/>
    <property type="evidence" value="ECO:0007669"/>
    <property type="project" value="InterPro"/>
</dbReference>
<comment type="caution">
    <text evidence="7">The sequence shown here is derived from an EMBL/GenBank/DDBJ whole genome shotgun (WGS) entry which is preliminary data.</text>
</comment>
<proteinExistence type="predicted"/>
<keyword evidence="3 5" id="KW-1133">Transmembrane helix</keyword>
<dbReference type="Pfam" id="PF04138">
    <property type="entry name" value="GtrA_DPMS_TM"/>
    <property type="match status" value="1"/>
</dbReference>
<feature type="transmembrane region" description="Helical" evidence="5">
    <location>
        <begin position="46"/>
        <end position="66"/>
    </location>
</feature>
<gene>
    <name evidence="7" type="ORF">A2832_00705</name>
</gene>
<evidence type="ECO:0000313" key="8">
    <source>
        <dbReference type="Proteomes" id="UP000178538"/>
    </source>
</evidence>
<accession>A0A1G2T1T2</accession>
<comment type="subcellular location">
    <subcellularLocation>
        <location evidence="1">Membrane</location>
        <topology evidence="1">Multi-pass membrane protein</topology>
    </subcellularLocation>
</comment>
<dbReference type="AlphaFoldDB" id="A0A1G2T1T2"/>
<evidence type="ECO:0000256" key="3">
    <source>
        <dbReference type="ARBA" id="ARBA00022989"/>
    </source>
</evidence>
<dbReference type="EMBL" id="MHVG01000007">
    <property type="protein sequence ID" value="OHA91082.1"/>
    <property type="molecule type" value="Genomic_DNA"/>
</dbReference>
<evidence type="ECO:0000256" key="4">
    <source>
        <dbReference type="ARBA" id="ARBA00023136"/>
    </source>
</evidence>
<reference evidence="7 8" key="1">
    <citation type="journal article" date="2016" name="Nat. Commun.">
        <title>Thousands of microbial genomes shed light on interconnected biogeochemical processes in an aquifer system.</title>
        <authorList>
            <person name="Anantharaman K."/>
            <person name="Brown C.T."/>
            <person name="Hug L.A."/>
            <person name="Sharon I."/>
            <person name="Castelle C.J."/>
            <person name="Probst A.J."/>
            <person name="Thomas B.C."/>
            <person name="Singh A."/>
            <person name="Wilkins M.J."/>
            <person name="Karaoz U."/>
            <person name="Brodie E.L."/>
            <person name="Williams K.H."/>
            <person name="Hubbard S.S."/>
            <person name="Banfield J.F."/>
        </authorList>
    </citation>
    <scope>NUCLEOTIDE SEQUENCE [LARGE SCALE GENOMIC DNA]</scope>
</reference>
<keyword evidence="2 5" id="KW-0812">Transmembrane</keyword>
<organism evidence="7 8">
    <name type="scientific">Candidatus Zambryskibacteria bacterium RIFCSPHIGHO2_01_FULL_44_22b</name>
    <dbReference type="NCBI Taxonomy" id="1802737"/>
    <lineage>
        <taxon>Bacteria</taxon>
        <taxon>Candidatus Zambryskiibacteriota</taxon>
    </lineage>
</organism>
<keyword evidence="4 5" id="KW-0472">Membrane</keyword>
<dbReference type="STRING" id="1802737.A2832_00705"/>